<name>A0A066Y1S3_COLSU</name>
<evidence type="ECO:0000313" key="2">
    <source>
        <dbReference type="EMBL" id="KDN72011.1"/>
    </source>
</evidence>
<comment type="caution">
    <text evidence="2">The sequence shown here is derived from an EMBL/GenBank/DDBJ whole genome shotgun (WGS) entry which is preliminary data.</text>
</comment>
<dbReference type="EMBL" id="JMSE01000068">
    <property type="protein sequence ID" value="KDN72011.1"/>
    <property type="molecule type" value="Genomic_DNA"/>
</dbReference>
<feature type="region of interest" description="Disordered" evidence="1">
    <location>
        <begin position="218"/>
        <end position="241"/>
    </location>
</feature>
<keyword evidence="3" id="KW-1185">Reference proteome</keyword>
<feature type="region of interest" description="Disordered" evidence="1">
    <location>
        <begin position="1"/>
        <end position="26"/>
    </location>
</feature>
<dbReference type="AlphaFoldDB" id="A0A066Y1S3"/>
<evidence type="ECO:0000256" key="1">
    <source>
        <dbReference type="SAM" id="MobiDB-lite"/>
    </source>
</evidence>
<proteinExistence type="predicted"/>
<reference evidence="3" key="1">
    <citation type="journal article" date="2014" name="Genome Announc.">
        <title>Draft genome sequence of Colletotrichum sublineola, a destructive pathogen of cultivated sorghum.</title>
        <authorList>
            <person name="Baroncelli R."/>
            <person name="Sanz-Martin J.M."/>
            <person name="Rech G.E."/>
            <person name="Sukno S.A."/>
            <person name="Thon M.R."/>
        </authorList>
    </citation>
    <scope>NUCLEOTIDE SEQUENCE [LARGE SCALE GENOMIC DNA]</scope>
    <source>
        <strain evidence="3">TX430BB</strain>
    </source>
</reference>
<dbReference type="OrthoDB" id="4849594at2759"/>
<evidence type="ECO:0000313" key="3">
    <source>
        <dbReference type="Proteomes" id="UP000027238"/>
    </source>
</evidence>
<feature type="compositionally biased region" description="Low complexity" evidence="1">
    <location>
        <begin position="218"/>
        <end position="235"/>
    </location>
</feature>
<dbReference type="STRING" id="1173701.A0A066Y1S3"/>
<dbReference type="eggNOG" id="ENOG502RASH">
    <property type="taxonomic scope" value="Eukaryota"/>
</dbReference>
<gene>
    <name evidence="2" type="ORF">CSUB01_10256</name>
</gene>
<sequence>MEFRNLPPVTDPTPQVHPSKGTKDLPAPAQDLLDALNNLVERKSEKSRTRSIRTIISMLYPEQLSFVSMTELHPHYGVHIYRDAFKGRPCHNACPVQAAWEATPACSTFVAPCEPMPTRPQGSTDALAVANVGRPLASNQRTLFYYIDLKTIAVMRHDMYKTKKCNPLVKCGVICRCNKRVRRLRKSLHRRILPLELKEDPFIAAVILALAQRPFYEDSVSPDGGSSVSQPTSSSRQEPEFHDTTIHILTVANEDTNSPCFIVYKGLVTKELLYKFHEPNKNPCATEAQTVTETTEGNRGMQIEYTEVPTWTMPGLKDRLGKALGKKIVDPIDENNIEKRQ</sequence>
<dbReference type="HOGENOM" id="CLU_037039_0_0_1"/>
<organism evidence="2 3">
    <name type="scientific">Colletotrichum sublineola</name>
    <name type="common">Sorghum anthracnose fungus</name>
    <dbReference type="NCBI Taxonomy" id="1173701"/>
    <lineage>
        <taxon>Eukaryota</taxon>
        <taxon>Fungi</taxon>
        <taxon>Dikarya</taxon>
        <taxon>Ascomycota</taxon>
        <taxon>Pezizomycotina</taxon>
        <taxon>Sordariomycetes</taxon>
        <taxon>Hypocreomycetidae</taxon>
        <taxon>Glomerellales</taxon>
        <taxon>Glomerellaceae</taxon>
        <taxon>Colletotrichum</taxon>
        <taxon>Colletotrichum graminicola species complex</taxon>
    </lineage>
</organism>
<accession>A0A066Y1S3</accession>
<dbReference type="Proteomes" id="UP000027238">
    <property type="component" value="Unassembled WGS sequence"/>
</dbReference>
<protein>
    <submittedName>
        <fullName evidence="2">Uncharacterized protein</fullName>
    </submittedName>
</protein>